<dbReference type="Proteomes" id="UP001291930">
    <property type="component" value="Unassembled WGS sequence"/>
</dbReference>
<dbReference type="RefSeq" id="WP_374218296.1">
    <property type="nucleotide sequence ID" value="NZ_JAXOVW010000035.1"/>
</dbReference>
<keyword evidence="1" id="KW-0812">Transmembrane</keyword>
<evidence type="ECO:0000313" key="3">
    <source>
        <dbReference type="Proteomes" id="UP001291930"/>
    </source>
</evidence>
<name>A0ABU5JYP7_9BACI</name>
<keyword evidence="1" id="KW-1133">Transmembrane helix</keyword>
<reference evidence="3" key="1">
    <citation type="submission" date="2023-11" db="EMBL/GenBank/DDBJ databases">
        <title>Genome Sequence of Bacillus pseudomycoides stain BUPM19.</title>
        <authorList>
            <person name="Farhat A."/>
        </authorList>
    </citation>
    <scope>NUCLEOTIDE SEQUENCE [LARGE SCALE GENOMIC DNA]</scope>
    <source>
        <strain evidence="3">BUPM19</strain>
    </source>
</reference>
<protein>
    <submittedName>
        <fullName evidence="2">Uncharacterized protein</fullName>
    </submittedName>
</protein>
<feature type="transmembrane region" description="Helical" evidence="1">
    <location>
        <begin position="6"/>
        <end position="26"/>
    </location>
</feature>
<dbReference type="EMBL" id="JAXOVW010000035">
    <property type="protein sequence ID" value="MDZ5608582.1"/>
    <property type="molecule type" value="Genomic_DNA"/>
</dbReference>
<sequence length="41" mass="4775">METIYEHPILTTWFICLIFFCIASVVETAKKNKNIKGDVEK</sequence>
<comment type="caution">
    <text evidence="2">The sequence shown here is derived from an EMBL/GenBank/DDBJ whole genome shotgun (WGS) entry which is preliminary data.</text>
</comment>
<keyword evidence="1" id="KW-0472">Membrane</keyword>
<accession>A0ABU5JYP7</accession>
<gene>
    <name evidence="2" type="ORF">U2I54_16145</name>
</gene>
<evidence type="ECO:0000313" key="2">
    <source>
        <dbReference type="EMBL" id="MDZ5608582.1"/>
    </source>
</evidence>
<keyword evidence="3" id="KW-1185">Reference proteome</keyword>
<evidence type="ECO:0000256" key="1">
    <source>
        <dbReference type="SAM" id="Phobius"/>
    </source>
</evidence>
<organism evidence="2 3">
    <name type="scientific">Bacillus bingmayongensis</name>
    <dbReference type="NCBI Taxonomy" id="1150157"/>
    <lineage>
        <taxon>Bacteria</taxon>
        <taxon>Bacillati</taxon>
        <taxon>Bacillota</taxon>
        <taxon>Bacilli</taxon>
        <taxon>Bacillales</taxon>
        <taxon>Bacillaceae</taxon>
        <taxon>Bacillus</taxon>
    </lineage>
</organism>
<proteinExistence type="predicted"/>